<protein>
    <submittedName>
        <fullName evidence="2">Uncharacterized protein</fullName>
    </submittedName>
</protein>
<proteinExistence type="predicted"/>
<reference evidence="2 3" key="1">
    <citation type="journal article" date="2015" name="Nat. Commun.">
        <title>Outbred genome sequencing and CRISPR/Cas9 gene editing in butterflies.</title>
        <authorList>
            <person name="Li X."/>
            <person name="Fan D."/>
            <person name="Zhang W."/>
            <person name="Liu G."/>
            <person name="Zhang L."/>
            <person name="Zhao L."/>
            <person name="Fang X."/>
            <person name="Chen L."/>
            <person name="Dong Y."/>
            <person name="Chen Y."/>
            <person name="Ding Y."/>
            <person name="Zhao R."/>
            <person name="Feng M."/>
            <person name="Zhu Y."/>
            <person name="Feng Y."/>
            <person name="Jiang X."/>
            <person name="Zhu D."/>
            <person name="Xiang H."/>
            <person name="Feng X."/>
            <person name="Li S."/>
            <person name="Wang J."/>
            <person name="Zhang G."/>
            <person name="Kronforst M.R."/>
            <person name="Wang W."/>
        </authorList>
    </citation>
    <scope>NUCLEOTIDE SEQUENCE [LARGE SCALE GENOMIC DNA]</scope>
    <source>
        <strain evidence="2">Ya'a_city_454_Px</strain>
        <tissue evidence="2">Whole body</tissue>
    </source>
</reference>
<keyword evidence="3" id="KW-1185">Reference proteome</keyword>
<sequence length="91" mass="10435">MGKFSTYRYLELKDSSSSGPVSSRGISLKRPRRLKRVFILLIVVAVCGTYLMDYLVDGQLLRLLPIHGHVSKEVWPRKASEHYTMHCTNNI</sequence>
<accession>A0A0N1I4N8</accession>
<feature type="transmembrane region" description="Helical" evidence="1">
    <location>
        <begin position="37"/>
        <end position="56"/>
    </location>
</feature>
<gene>
    <name evidence="2" type="ORF">RR46_00889</name>
</gene>
<dbReference type="AlphaFoldDB" id="A0A0N1I4N8"/>
<organism evidence="2 3">
    <name type="scientific">Papilio xuthus</name>
    <name type="common">Asian swallowtail butterfly</name>
    <dbReference type="NCBI Taxonomy" id="66420"/>
    <lineage>
        <taxon>Eukaryota</taxon>
        <taxon>Metazoa</taxon>
        <taxon>Ecdysozoa</taxon>
        <taxon>Arthropoda</taxon>
        <taxon>Hexapoda</taxon>
        <taxon>Insecta</taxon>
        <taxon>Pterygota</taxon>
        <taxon>Neoptera</taxon>
        <taxon>Endopterygota</taxon>
        <taxon>Lepidoptera</taxon>
        <taxon>Glossata</taxon>
        <taxon>Ditrysia</taxon>
        <taxon>Papilionoidea</taxon>
        <taxon>Papilionidae</taxon>
        <taxon>Papilioninae</taxon>
        <taxon>Papilio</taxon>
    </lineage>
</organism>
<evidence type="ECO:0000256" key="1">
    <source>
        <dbReference type="SAM" id="Phobius"/>
    </source>
</evidence>
<keyword evidence="1" id="KW-1133">Transmembrane helix</keyword>
<dbReference type="EMBL" id="KQ459388">
    <property type="protein sequence ID" value="KPJ01124.1"/>
    <property type="molecule type" value="Genomic_DNA"/>
</dbReference>
<keyword evidence="1" id="KW-0472">Membrane</keyword>
<evidence type="ECO:0000313" key="3">
    <source>
        <dbReference type="Proteomes" id="UP000053268"/>
    </source>
</evidence>
<keyword evidence="1" id="KW-0812">Transmembrane</keyword>
<name>A0A0N1I4N8_PAPXU</name>
<evidence type="ECO:0000313" key="2">
    <source>
        <dbReference type="EMBL" id="KPJ01124.1"/>
    </source>
</evidence>
<dbReference type="Proteomes" id="UP000053268">
    <property type="component" value="Unassembled WGS sequence"/>
</dbReference>